<evidence type="ECO:0000256" key="2">
    <source>
        <dbReference type="SAM" id="SignalP"/>
    </source>
</evidence>
<dbReference type="Bgee" id="ENSGACG00000020881">
    <property type="expression patterns" value="Expressed in pharyngeal gill and 13 other cell types or tissues"/>
</dbReference>
<protein>
    <recommendedName>
        <fullName evidence="4">Mucin-associated surface protein (MASP)</fullName>
    </recommendedName>
</protein>
<feature type="compositionally biased region" description="Polar residues" evidence="1">
    <location>
        <begin position="105"/>
        <end position="118"/>
    </location>
</feature>
<proteinExistence type="predicted"/>
<reference evidence="3" key="2">
    <citation type="submission" date="2024-04" db="UniProtKB">
        <authorList>
            <consortium name="Ensembl"/>
        </authorList>
    </citation>
    <scope>IDENTIFICATION</scope>
</reference>
<feature type="compositionally biased region" description="Basic and acidic residues" evidence="1">
    <location>
        <begin position="232"/>
        <end position="248"/>
    </location>
</feature>
<reference evidence="3" key="1">
    <citation type="submission" date="2006-01" db="EMBL/GenBank/DDBJ databases">
        <authorList>
            <person name="Lindblad-Toh K."/>
            <person name="Mauceli E."/>
            <person name="Grabherr M."/>
            <person name="Chang J.L."/>
            <person name="Lander E.S."/>
        </authorList>
    </citation>
    <scope>NUCLEOTIDE SEQUENCE [LARGE SCALE GENOMIC DNA]</scope>
</reference>
<dbReference type="InParanoid" id="G3QCJ3"/>
<dbReference type="AlphaFoldDB" id="G3QCJ3"/>
<feature type="chain" id="PRO_5003450757" description="Mucin-associated surface protein (MASP)" evidence="2">
    <location>
        <begin position="33"/>
        <end position="350"/>
    </location>
</feature>
<feature type="compositionally biased region" description="Polar residues" evidence="1">
    <location>
        <begin position="36"/>
        <end position="72"/>
    </location>
</feature>
<feature type="compositionally biased region" description="Polar residues" evidence="1">
    <location>
        <begin position="166"/>
        <end position="188"/>
    </location>
</feature>
<evidence type="ECO:0008006" key="4">
    <source>
        <dbReference type="Google" id="ProtNLM"/>
    </source>
</evidence>
<name>G3QCJ3_GASAC</name>
<evidence type="ECO:0000313" key="3">
    <source>
        <dbReference type="Ensembl" id="ENSGACP00000027609.1"/>
    </source>
</evidence>
<accession>G3QCJ3</accession>
<dbReference type="Ensembl" id="ENSGACT00000027661.1">
    <property type="protein sequence ID" value="ENSGACP00000027609.1"/>
    <property type="gene ID" value="ENSGACG00000020881.1"/>
</dbReference>
<keyword evidence="2" id="KW-0732">Signal</keyword>
<feature type="signal peptide" evidence="2">
    <location>
        <begin position="1"/>
        <end position="32"/>
    </location>
</feature>
<feature type="region of interest" description="Disordered" evidence="1">
    <location>
        <begin position="36"/>
        <end position="329"/>
    </location>
</feature>
<feature type="compositionally biased region" description="Basic and acidic residues" evidence="1">
    <location>
        <begin position="191"/>
        <end position="200"/>
    </location>
</feature>
<sequence>MATCGKMVRSRGNVGALSLLICLQVLTGGGRSVPLGTNPTEALASQNPNVTQQKPQNEEPPSQWSPASATQSVPPPGDNATRPGVEAPSDAPTDQTGHQAHPLNTMDTSDSTTEQGPVSNGDPVTPPAKNHTDMEEAAATAASATAAKVTPASPDAPTTPVGVAQTEGSQTTASDSAAFTAPNPSTALPRSDTESYHGGEEDGGDEEDPRTYGGDDDDGDDGGDDVYGAADNPKEDKKAKGPGADRPDTGSQEVDSYNMGGRGLSLLLPPGHPGFPGGHCLHQLSQQEQHLPPGSEPPLEGRPVFPEHGGVPPPGPERPGGHAVPQDDPGLRVLIASFAQDVSACLHRGI</sequence>
<feature type="compositionally biased region" description="Low complexity" evidence="1">
    <location>
        <begin position="137"/>
        <end position="147"/>
    </location>
</feature>
<evidence type="ECO:0000256" key="1">
    <source>
        <dbReference type="SAM" id="MobiDB-lite"/>
    </source>
</evidence>
<dbReference type="STRING" id="69293.ENSGACP00000027609"/>
<organism evidence="3">
    <name type="scientific">Gasterosteus aculeatus</name>
    <name type="common">Three-spined stickleback</name>
    <dbReference type="NCBI Taxonomy" id="69293"/>
    <lineage>
        <taxon>Eukaryota</taxon>
        <taxon>Metazoa</taxon>
        <taxon>Chordata</taxon>
        <taxon>Craniata</taxon>
        <taxon>Vertebrata</taxon>
        <taxon>Euteleostomi</taxon>
        <taxon>Actinopterygii</taxon>
        <taxon>Neopterygii</taxon>
        <taxon>Teleostei</taxon>
        <taxon>Neoteleostei</taxon>
        <taxon>Acanthomorphata</taxon>
        <taxon>Eupercaria</taxon>
        <taxon>Perciformes</taxon>
        <taxon>Cottioidei</taxon>
        <taxon>Gasterosteales</taxon>
        <taxon>Gasterosteidae</taxon>
        <taxon>Gasterosteus</taxon>
    </lineage>
</organism>
<feature type="compositionally biased region" description="Acidic residues" evidence="1">
    <location>
        <begin position="201"/>
        <end position="224"/>
    </location>
</feature>